<proteinExistence type="predicted"/>
<dbReference type="KEGG" id="vg:54999137"/>
<dbReference type="EMBL" id="MH697589">
    <property type="protein sequence ID" value="AXQ52926.1"/>
    <property type="molecule type" value="Genomic_DNA"/>
</dbReference>
<dbReference type="RefSeq" id="YP_009808238.1">
    <property type="nucleotide sequence ID" value="NC_048038.1"/>
</dbReference>
<dbReference type="Proteomes" id="UP000261846">
    <property type="component" value="Segment"/>
</dbReference>
<reference evidence="2 3" key="1">
    <citation type="submission" date="2018-07" db="EMBL/GenBank/DDBJ databases">
        <authorList>
            <person name="Bray K.S."/>
            <person name="Carr Z.A."/>
            <person name="Cox A."/>
            <person name="Croney S.M."/>
            <person name="Francisco T.J."/>
            <person name="Gragg K.N."/>
            <person name="Gress-Byrd C.M."/>
            <person name="Holcomb E.R."/>
            <person name="Justice T.A."/>
            <person name="Latham E.D."/>
            <person name="Lovell F.C."/>
            <person name="Miller H.N."/>
            <person name="Quesada C."/>
            <person name="Radey J."/>
            <person name="Robinson P.M."/>
            <person name="Scott K.N."/>
            <person name="Smith C.E."/>
            <person name="Stamey B.D."/>
            <person name="Stanley G.P."/>
            <person name="Suchonic E.A."/>
            <person name="Taylor K.N."/>
            <person name="Weindel N.A."/>
            <person name="Wiseman B.T."/>
            <person name="Eckardt M.A."/>
            <person name="Gainey M.D."/>
            <person name="Wallen J.R."/>
            <person name="Garlena R.A."/>
            <person name="Russell D.A."/>
            <person name="Pope W.H."/>
            <person name="Jacobs-Sera D."/>
            <person name="Hatfull G.F."/>
        </authorList>
    </citation>
    <scope>NUCLEOTIDE SEQUENCE [LARGE SCALE GENOMIC DNA]</scope>
</reference>
<evidence type="ECO:0000313" key="2">
    <source>
        <dbReference type="EMBL" id="AXQ52926.1"/>
    </source>
</evidence>
<name>A0A385D3Q1_9CAUD</name>
<feature type="region of interest" description="Disordered" evidence="1">
    <location>
        <begin position="1"/>
        <end position="50"/>
    </location>
</feature>
<organism evidence="2 3">
    <name type="scientific">Microbacterium phage Neferthena</name>
    <dbReference type="NCBI Taxonomy" id="2301539"/>
    <lineage>
        <taxon>Viruses</taxon>
        <taxon>Duplodnaviria</taxon>
        <taxon>Heunggongvirae</taxon>
        <taxon>Uroviricota</taxon>
        <taxon>Caudoviricetes</taxon>
        <taxon>Neferthenavirus</taxon>
        <taxon>Neferthenavirus neferthena</taxon>
    </lineage>
</organism>
<evidence type="ECO:0000313" key="3">
    <source>
        <dbReference type="Proteomes" id="UP000261846"/>
    </source>
</evidence>
<dbReference type="GeneID" id="54999137"/>
<keyword evidence="3" id="KW-1185">Reference proteome</keyword>
<evidence type="ECO:0000256" key="1">
    <source>
        <dbReference type="SAM" id="MobiDB-lite"/>
    </source>
</evidence>
<gene>
    <name evidence="2" type="primary">63</name>
    <name evidence="2" type="ORF">SEA_NEFERTHENA_63</name>
</gene>
<sequence>MTTEQMDDVDAMHAGFKDAAYQRRQMREDEEAAREKRLRAAGKTNRQDAERELDALRGQLSQTEPVTEDTIRVRSSVRIVNKNWVEVSLQIRLADGLPWLDCLNSDHPVLMSRRAALFSEDQTDYIVRVIRRFIGMDAGLNWRLDPRWESRVGQGVTEYRTWMIFSSRSGVAVRTRPDGMLNVYGL</sequence>
<protein>
    <submittedName>
        <fullName evidence="2">Uncharacterized protein</fullName>
    </submittedName>
</protein>
<accession>A0A385D3Q1</accession>